<dbReference type="Gene3D" id="1.10.560.10">
    <property type="entry name" value="GroEL-like equatorial domain"/>
    <property type="match status" value="1"/>
</dbReference>
<accession>L8WCC9</accession>
<sequence>MHRSTSMMRTSLSGLPRSARSLVLSRGAHKEVKFSNEGRAAMLKGVDILAKAVSVTLGPKGVSGLCDMIQPYGGPKITKVHPAQRQVREPRCPPRPRRRFQDQRNRR</sequence>
<proteinExistence type="predicted"/>
<feature type="region of interest" description="Disordered" evidence="1">
    <location>
        <begin position="76"/>
        <end position="107"/>
    </location>
</feature>
<reference evidence="2 3" key="1">
    <citation type="journal article" date="2013" name="Nat. Commun.">
        <title>The evolution and pathogenic mechanisms of the rice sheath blight pathogen.</title>
        <authorList>
            <person name="Zheng A."/>
            <person name="Lin R."/>
            <person name="Xu L."/>
            <person name="Qin P."/>
            <person name="Tang C."/>
            <person name="Ai P."/>
            <person name="Zhang D."/>
            <person name="Liu Y."/>
            <person name="Sun Z."/>
            <person name="Feng H."/>
            <person name="Wang Y."/>
            <person name="Chen Y."/>
            <person name="Liang X."/>
            <person name="Fu R."/>
            <person name="Li Q."/>
            <person name="Zhang J."/>
            <person name="Yu X."/>
            <person name="Xie Z."/>
            <person name="Ding L."/>
            <person name="Guan P."/>
            <person name="Tang J."/>
            <person name="Liang Y."/>
            <person name="Wang S."/>
            <person name="Deng Q."/>
            <person name="Li S."/>
            <person name="Zhu J."/>
            <person name="Wang L."/>
            <person name="Liu H."/>
            <person name="Li P."/>
        </authorList>
    </citation>
    <scope>NUCLEOTIDE SEQUENCE [LARGE SCALE GENOMIC DNA]</scope>
    <source>
        <strain evidence="3">AG-1 IA</strain>
    </source>
</reference>
<dbReference type="SUPFAM" id="SSF48592">
    <property type="entry name" value="GroEL equatorial domain-like"/>
    <property type="match status" value="1"/>
</dbReference>
<dbReference type="Proteomes" id="UP000011668">
    <property type="component" value="Unassembled WGS sequence"/>
</dbReference>
<dbReference type="AlphaFoldDB" id="L8WCC9"/>
<comment type="caution">
    <text evidence="2">The sequence shown here is derived from an EMBL/GenBank/DDBJ whole genome shotgun (WGS) entry which is preliminary data.</text>
</comment>
<gene>
    <name evidence="2" type="ORF">AG1IA_10355</name>
</gene>
<dbReference type="InterPro" id="IPR027413">
    <property type="entry name" value="GROEL-like_equatorial_sf"/>
</dbReference>
<dbReference type="EMBL" id="AFRT01005952">
    <property type="protein sequence ID" value="ELU35615.1"/>
    <property type="molecule type" value="Genomic_DNA"/>
</dbReference>
<organism evidence="2 3">
    <name type="scientific">Thanatephorus cucumeris (strain AG1-IA)</name>
    <name type="common">Rice sheath blight fungus</name>
    <name type="synonym">Rhizoctonia solani</name>
    <dbReference type="NCBI Taxonomy" id="983506"/>
    <lineage>
        <taxon>Eukaryota</taxon>
        <taxon>Fungi</taxon>
        <taxon>Dikarya</taxon>
        <taxon>Basidiomycota</taxon>
        <taxon>Agaricomycotina</taxon>
        <taxon>Agaricomycetes</taxon>
        <taxon>Cantharellales</taxon>
        <taxon>Ceratobasidiaceae</taxon>
        <taxon>Rhizoctonia</taxon>
        <taxon>Rhizoctonia solani AG-1</taxon>
    </lineage>
</organism>
<evidence type="ECO:0000256" key="1">
    <source>
        <dbReference type="SAM" id="MobiDB-lite"/>
    </source>
</evidence>
<evidence type="ECO:0000313" key="2">
    <source>
        <dbReference type="EMBL" id="ELU35615.1"/>
    </source>
</evidence>
<name>L8WCC9_THACA</name>
<dbReference type="STRING" id="983506.L8WCC9"/>
<dbReference type="OrthoDB" id="1733909at2759"/>
<dbReference type="HOGENOM" id="CLU_2211749_0_0_1"/>
<keyword evidence="3" id="KW-1185">Reference proteome</keyword>
<protein>
    <submittedName>
        <fullName evidence="2">Uncharacterized protein</fullName>
    </submittedName>
</protein>
<evidence type="ECO:0000313" key="3">
    <source>
        <dbReference type="Proteomes" id="UP000011668"/>
    </source>
</evidence>